<evidence type="ECO:0000313" key="2">
    <source>
        <dbReference type="Proteomes" id="UP000193144"/>
    </source>
</evidence>
<proteinExistence type="predicted"/>
<dbReference type="EMBL" id="MCFA01000340">
    <property type="protein sequence ID" value="ORX93460.1"/>
    <property type="molecule type" value="Genomic_DNA"/>
</dbReference>
<keyword evidence="2" id="KW-1185">Reference proteome</keyword>
<dbReference type="Proteomes" id="UP000193144">
    <property type="component" value="Unassembled WGS sequence"/>
</dbReference>
<dbReference type="AlphaFoldDB" id="A0A1Y1Y602"/>
<organism evidence="1 2">
    <name type="scientific">Clohesyomyces aquaticus</name>
    <dbReference type="NCBI Taxonomy" id="1231657"/>
    <lineage>
        <taxon>Eukaryota</taxon>
        <taxon>Fungi</taxon>
        <taxon>Dikarya</taxon>
        <taxon>Ascomycota</taxon>
        <taxon>Pezizomycotina</taxon>
        <taxon>Dothideomycetes</taxon>
        <taxon>Pleosporomycetidae</taxon>
        <taxon>Pleosporales</taxon>
        <taxon>Lindgomycetaceae</taxon>
        <taxon>Clohesyomyces</taxon>
    </lineage>
</organism>
<reference evidence="1 2" key="1">
    <citation type="submission" date="2016-07" db="EMBL/GenBank/DDBJ databases">
        <title>Pervasive Adenine N6-methylation of Active Genes in Fungi.</title>
        <authorList>
            <consortium name="DOE Joint Genome Institute"/>
            <person name="Mondo S.J."/>
            <person name="Dannebaum R.O."/>
            <person name="Kuo R.C."/>
            <person name="Labutti K."/>
            <person name="Haridas S."/>
            <person name="Kuo A."/>
            <person name="Salamov A."/>
            <person name="Ahrendt S.R."/>
            <person name="Lipzen A."/>
            <person name="Sullivan W."/>
            <person name="Andreopoulos W.B."/>
            <person name="Clum A."/>
            <person name="Lindquist E."/>
            <person name="Daum C."/>
            <person name="Ramamoorthy G.K."/>
            <person name="Gryganskyi A."/>
            <person name="Culley D."/>
            <person name="Magnuson J.K."/>
            <person name="James T.Y."/>
            <person name="O'Malley M.A."/>
            <person name="Stajich J.E."/>
            <person name="Spatafora J.W."/>
            <person name="Visel A."/>
            <person name="Grigoriev I.V."/>
        </authorList>
    </citation>
    <scope>NUCLEOTIDE SEQUENCE [LARGE SCALE GENOMIC DNA]</scope>
    <source>
        <strain evidence="1 2">CBS 115471</strain>
    </source>
</reference>
<gene>
    <name evidence="1" type="ORF">BCR34DRAFT_580501</name>
</gene>
<evidence type="ECO:0008006" key="3">
    <source>
        <dbReference type="Google" id="ProtNLM"/>
    </source>
</evidence>
<dbReference type="OrthoDB" id="10479424at2759"/>
<evidence type="ECO:0000313" key="1">
    <source>
        <dbReference type="EMBL" id="ORX93460.1"/>
    </source>
</evidence>
<sequence length="77" mass="8386">MPPLPPQQLQLGQKEGRLALAASVLQTHKNLSVYRVSALYNTPQSTLRGRLAGALPQATANARKRKLSPVKEQSLVQ</sequence>
<name>A0A1Y1Y602_9PLEO</name>
<protein>
    <recommendedName>
        <fullName evidence="3">HTH psq-type domain-containing protein</fullName>
    </recommendedName>
</protein>
<accession>A0A1Y1Y602</accession>
<comment type="caution">
    <text evidence="1">The sequence shown here is derived from an EMBL/GenBank/DDBJ whole genome shotgun (WGS) entry which is preliminary data.</text>
</comment>